<dbReference type="Pfam" id="PF12796">
    <property type="entry name" value="Ank_2"/>
    <property type="match status" value="1"/>
</dbReference>
<keyword evidence="2 3" id="KW-0040">ANK repeat</keyword>
<feature type="repeat" description="ANK" evidence="3">
    <location>
        <begin position="1694"/>
        <end position="1726"/>
    </location>
</feature>
<dbReference type="Proteomes" id="UP001489902">
    <property type="component" value="Chromosome 3"/>
</dbReference>
<dbReference type="Pfam" id="PF24883">
    <property type="entry name" value="NPHP3_N"/>
    <property type="match status" value="1"/>
</dbReference>
<dbReference type="SUPFAM" id="SSF52540">
    <property type="entry name" value="P-loop containing nucleoside triphosphate hydrolases"/>
    <property type="match status" value="1"/>
</dbReference>
<dbReference type="PANTHER" id="PTHR24198">
    <property type="entry name" value="ANKYRIN REPEAT AND PROTEIN KINASE DOMAIN-CONTAINING PROTEIN"/>
    <property type="match status" value="1"/>
</dbReference>
<dbReference type="Pfam" id="PF00023">
    <property type="entry name" value="Ank"/>
    <property type="match status" value="4"/>
</dbReference>
<feature type="repeat" description="ANK" evidence="3">
    <location>
        <begin position="1551"/>
        <end position="1583"/>
    </location>
</feature>
<accession>A0ABZ2WUB4</accession>
<dbReference type="PANTHER" id="PTHR24198:SF165">
    <property type="entry name" value="ANKYRIN REPEAT-CONTAINING PROTEIN-RELATED"/>
    <property type="match status" value="1"/>
</dbReference>
<evidence type="ECO:0000256" key="1">
    <source>
        <dbReference type="ARBA" id="ARBA00022737"/>
    </source>
</evidence>
<feature type="repeat" description="ANK" evidence="3">
    <location>
        <begin position="1584"/>
        <end position="1609"/>
    </location>
</feature>
<evidence type="ECO:0000313" key="6">
    <source>
        <dbReference type="Proteomes" id="UP001489902"/>
    </source>
</evidence>
<evidence type="ECO:0000313" key="5">
    <source>
        <dbReference type="EMBL" id="WZH44156.1"/>
    </source>
</evidence>
<feature type="domain" description="NACHT" evidence="4">
    <location>
        <begin position="233"/>
        <end position="363"/>
    </location>
</feature>
<dbReference type="InterPro" id="IPR036770">
    <property type="entry name" value="Ankyrin_rpt-contain_sf"/>
</dbReference>
<dbReference type="Pfam" id="PF17111">
    <property type="entry name" value="PigL_N"/>
    <property type="match status" value="1"/>
</dbReference>
<dbReference type="Gene3D" id="1.25.40.20">
    <property type="entry name" value="Ankyrin repeat-containing domain"/>
    <property type="match status" value="4"/>
</dbReference>
<dbReference type="PROSITE" id="PS50837">
    <property type="entry name" value="NACHT"/>
    <property type="match status" value="1"/>
</dbReference>
<dbReference type="EMBL" id="CP151262">
    <property type="protein sequence ID" value="WZH44156.1"/>
    <property type="molecule type" value="Genomic_DNA"/>
</dbReference>
<keyword evidence="1" id="KW-0677">Repeat</keyword>
<feature type="repeat" description="ANK" evidence="3">
    <location>
        <begin position="1818"/>
        <end position="1846"/>
    </location>
</feature>
<dbReference type="SUPFAM" id="SSF48403">
    <property type="entry name" value="Ankyrin repeat"/>
    <property type="match status" value="4"/>
</dbReference>
<dbReference type="PROSITE" id="PS50088">
    <property type="entry name" value="ANK_REPEAT"/>
    <property type="match status" value="5"/>
</dbReference>
<evidence type="ECO:0000256" key="2">
    <source>
        <dbReference type="ARBA" id="ARBA00023043"/>
    </source>
</evidence>
<evidence type="ECO:0000256" key="3">
    <source>
        <dbReference type="PROSITE-ProRule" id="PRU00023"/>
    </source>
</evidence>
<gene>
    <name evidence="5" type="ORF">QYS62_005174</name>
</gene>
<dbReference type="InterPro" id="IPR027417">
    <property type="entry name" value="P-loop_NTPase"/>
</dbReference>
<proteinExistence type="predicted"/>
<name>A0ABZ2WUB4_9HYPO</name>
<dbReference type="InterPro" id="IPR007111">
    <property type="entry name" value="NACHT_NTPase"/>
</dbReference>
<organism evidence="5 6">
    <name type="scientific">Fusarium acuminatum</name>
    <dbReference type="NCBI Taxonomy" id="5515"/>
    <lineage>
        <taxon>Eukaryota</taxon>
        <taxon>Fungi</taxon>
        <taxon>Dikarya</taxon>
        <taxon>Ascomycota</taxon>
        <taxon>Pezizomycotina</taxon>
        <taxon>Sordariomycetes</taxon>
        <taxon>Hypocreomycetidae</taxon>
        <taxon>Hypocreales</taxon>
        <taxon>Nectriaceae</taxon>
        <taxon>Fusarium</taxon>
        <taxon>Fusarium tricinctum species complex</taxon>
    </lineage>
</organism>
<dbReference type="InterPro" id="IPR002110">
    <property type="entry name" value="Ankyrin_rpt"/>
</dbReference>
<dbReference type="SMART" id="SM00248">
    <property type="entry name" value="ANK"/>
    <property type="match status" value="14"/>
</dbReference>
<dbReference type="Gene3D" id="3.40.50.300">
    <property type="entry name" value="P-loop containing nucleotide triphosphate hydrolases"/>
    <property type="match status" value="1"/>
</dbReference>
<dbReference type="PROSITE" id="PS50297">
    <property type="entry name" value="ANK_REP_REGION"/>
    <property type="match status" value="4"/>
</dbReference>
<feature type="repeat" description="ANK" evidence="3">
    <location>
        <begin position="2057"/>
        <end position="2086"/>
    </location>
</feature>
<sequence>MADVLGVTASFAGIISLADTVYRYVFRYTRGVLGAKDEVRHLAQEINSLSSVLRSLHALAIVLETENQLYDPTLKVQHLVDCEETIEEIRKRVKRAADDFDKSAKWQGLSRQLKWPFSVTETRELLSKIAGYKNTISLATSADTMRQLQVSLSLQSKHQQETIKLLSDTHKKVEITTAISLNTKKQSILDFFMEPDLNPQSSLKQYISLHQPTTGNWLLESEEVKGWFDSPGSQLWLNGIAGGGKTILASVLIQEALSRNLPDCGRAFFFCDYKKENTLSPVNILGTIATQLALQKDECFICLENYYTDLHPERNLSSEPDVDELRAQITRMASNFSQVLIVIDGIDECQEEVRSQLLASLVELADSSDNIGMAIFSRAEMDIRARLETDFEDIKIEAHTEDIATYVRAEMERRRISGQLMINTMPIKDKIEYELITRAHGMYVQRLPYFLTFSLMASRFRWVSCQLDYLCEFATDVDRREALNELPPTLQSSYQRILQRVNKRPLQIQKMVQLCLQFIAFFPQRLTINELCDAVSAPETLGEHLDSTNTVLEKSIAWSCSSLIRKSADGKYFELAHFTVLEFLQSRTVPELASFMPVPSESRFLMGLQCLRFLQLANFNSPVSEASELLLRALDIAKHWTFYFIAAQYWTTLISDQLHNHLAYEAATRFFQRPCSPCFRLWVVTIATIIRREAPKQTELDSMNCEKQEWFAANLAFGSSLDPLHFASALNLAELCPKLLGKGCDVNSLCNGITSLSASEVSLFGLFEPNVEFLTPSSTIFKLVPPSPIRQKATAKYLAEAGATRSASTEMYFANMMLFAWHLQDFSTVIDFISKGGAPTDTDLESLTIYFHKWCRPSFLLSAQLETALSILNKFLHDTGLLETTWGFKFGTLLWSTAVSMGMSFTSNPALTDTKISLSLDGLRAQMEMAVKNDNAEALCNFMQDGRISIGDCWTSNGRSPTTLLQEAAWQNAGRCFDLLLDLGSDPYVLSEDGNNAISRIDTKGDGSLLHTAVRYGVDMLKPNTDGANLWHMVALKPSNPQFFDALIENNPEGSCKAMFDMTAFRMTPLCIALRSSDANNDYEYGQPFEAREAKALRFIEYCNTIPQFWVKHDSILNMAFDFGSIKIIEKLIDIGVCPTTPTICNPSPLHHISLKASPSWVCFLKTMFRGAIGQRYKDRLPLEIYLGNVIENKTSLNQTIATMLSSYEVLSSKDQYNIMPWQYVCELPDRCINRNQLNDYKQFNSVGELLISLRAMEFFEQNTGQCGLDVWIPRLCSLAKYMHCPVSDITSGSTLDVAIESSLYWNPSSEHVIRLLRQALGIQSKDIMETLLKHGADVHQPLQGLTTLAYACALWEVLLRFVERGKLIYLALFEHSQTSKLNDFCLHMNLLHLVSCEATDVQEQDGLRWLVTQLVTRGVDIEGVDEDAPVDLRIPPLLYHVSKGSFAVAEILLDMGANVNLTVSHGRRAVVHECIRRGNFPFLQKLVGLHRQKKQEIDWERLSSYRVKLPGSFNPIEMTPLHLACSKGQHECLRLLLNEVNVSLEKEASRGLTALHFAAISGHTAIINELVGLGHSVTVFSDTGDTPLHLAANNGHLFAVKSLIDLGALDTVNASNSTARTLAARNGYIEIVEMLEEAWGSTYYDNVADKITARKTKTLLTGLRASIYSGNIRGCQRSDRGGCPLDRGLPLEDGYTPLILALCENQLHVATWLLDRGVSVFRRSYSASQAGFTSAIIVASGHTDFLQLLPTLLDHYVKQTPDWITDYWIAIWEAISKVNSPGLQVLFSFLKAQLDTSMCPRDRDKVISGVINKIDCALHYAVGTNDLEIVKLLLQHGVDIDRLDPSGSSVLVEAKTKDMVALLLSFDISLGPLVSESAYDLVGLWLNASSSIIDLLSTAILNEGLHRALQVLEWSSDAMLPMRSMKTAISGPLIGIAHLGYASEKDLLQQNYVSMAFDRRGTQYLHSSGFFLEDPQPFPWHLIAADEVKNLSFLRENIAFVNKLLGSESSKRWLNLNPTKGWSPLCRAASMDQIRAMENCLSLGANIDFEGSPLGSALMIACASGQLSAVKLLVRKGANLSYYGKHGWISVMELTRSKAVRKWLLVSRFNDQMRLQGGSDVPTTEMQAQTGRWRGPIQVRVNLNGFEEIQEGESTLDYAKRLTAYRRSMYGRVPDYIESLV</sequence>
<dbReference type="PRINTS" id="PR01415">
    <property type="entry name" value="ANKYRIN"/>
</dbReference>
<dbReference type="InterPro" id="IPR031348">
    <property type="entry name" value="PigL_N"/>
</dbReference>
<reference evidence="5 6" key="1">
    <citation type="submission" date="2024-04" db="EMBL/GenBank/DDBJ databases">
        <title>Complete genome sequence of Fusarium acuminatum.</title>
        <authorList>
            <person name="Lan B."/>
        </authorList>
    </citation>
    <scope>NUCLEOTIDE SEQUENCE [LARGE SCALE GENOMIC DNA]</scope>
    <source>
        <strain evidence="5">1A</strain>
    </source>
</reference>
<dbReference type="InterPro" id="IPR056884">
    <property type="entry name" value="NPHP3-like_N"/>
</dbReference>
<keyword evidence="6" id="KW-1185">Reference proteome</keyword>
<protein>
    <recommendedName>
        <fullName evidence="4">NACHT domain-containing protein</fullName>
    </recommendedName>
</protein>
<evidence type="ECO:0000259" key="4">
    <source>
        <dbReference type="PROSITE" id="PS50837"/>
    </source>
</evidence>